<evidence type="ECO:0000256" key="14">
    <source>
        <dbReference type="ARBA" id="ARBA00042773"/>
    </source>
</evidence>
<evidence type="ECO:0000256" key="1">
    <source>
        <dbReference type="ARBA" id="ARBA00001946"/>
    </source>
</evidence>
<evidence type="ECO:0000259" key="16">
    <source>
        <dbReference type="Pfam" id="PF13193"/>
    </source>
</evidence>
<evidence type="ECO:0000256" key="5">
    <source>
        <dbReference type="ARBA" id="ARBA00022598"/>
    </source>
</evidence>
<dbReference type="EC" id="6.2.1.3" evidence="12"/>
<sequence>MGDPVRVTSAHYPERPWLKAYPSDVPAEIDVDGLGTLADLFATATARYADRPAIRCFGATLSFAQLKAGAEAFAGWLQAQGIRKGDRVALMLPNVPTYPIALFGTLIAGATAVNVNPLYTARELTHQVGDAGARMLVVLENFAGVVAQALPALPELEMVVVAGAGDGLRLRGVLITLAARYLKKAVPPYSLPPGRGTRFLAVLAAGRKAGFRPLPIAPGDLAFLQYTGGTTGVSKGAMLTHRNVMANIEQTRVWFGMRDDEGPGRVMVTALPLYHIYGLTCCFFFMVRLGACCLFVPNPRDIAGFVKLLRTNRFTDLSGVNTLFNALLNHPDIGKVDWSALEYVNAGGMAVQAVVARRWKALTGKPIIEGYGLSETAPVVSINPRTLTEWSGTIGYPVPSTEISVRDAAGAEVPIGEAGELCVRGPQVMPGYWRRPEETAKAMTPDGFFRTGDIAVLQPDGQLRLVDRMKDMILVSGFNVYPNEVEDVLATHPGVLEVAVVGRPMPETGESVVAHVVRRDPDLTAEALRAFARKNLTSYKVPREIVFHGALPKSNVGKVLRRELRDGGA</sequence>
<comment type="similarity">
    <text evidence="4">Belongs to the ATP-dependent AMP-binding enzyme family.</text>
</comment>
<feature type="domain" description="AMP-dependent synthetase/ligase" evidence="15">
    <location>
        <begin position="42"/>
        <end position="433"/>
    </location>
</feature>
<evidence type="ECO:0000256" key="7">
    <source>
        <dbReference type="ARBA" id="ARBA00022832"/>
    </source>
</evidence>
<dbReference type="InterPro" id="IPR000873">
    <property type="entry name" value="AMP-dep_synth/lig_dom"/>
</dbReference>
<keyword evidence="10" id="KW-0443">Lipid metabolism</keyword>
<keyword evidence="6" id="KW-0547">Nucleotide-binding</keyword>
<comment type="subcellular location">
    <subcellularLocation>
        <location evidence="2">Membrane</location>
        <topology evidence="2">Peripheral membrane protein</topology>
    </subcellularLocation>
</comment>
<dbReference type="GO" id="GO:0016020">
    <property type="term" value="C:membrane"/>
    <property type="evidence" value="ECO:0007669"/>
    <property type="project" value="UniProtKB-SubCell"/>
</dbReference>
<dbReference type="InterPro" id="IPR025110">
    <property type="entry name" value="AMP-bd_C"/>
</dbReference>
<evidence type="ECO:0000313" key="18">
    <source>
        <dbReference type="Proteomes" id="UP000008207"/>
    </source>
</evidence>
<gene>
    <name evidence="17" type="ordered locus">Mnod_5833</name>
</gene>
<protein>
    <recommendedName>
        <fullName evidence="13">Long-chain-fatty-acid--CoA ligase</fullName>
        <ecNumber evidence="12">6.2.1.3</ecNumber>
    </recommendedName>
    <alternativeName>
        <fullName evidence="14">Long-chain acyl-CoA synthetase</fullName>
    </alternativeName>
</protein>
<dbReference type="HOGENOM" id="CLU_000022_59_9_5"/>
<dbReference type="InterPro" id="IPR042099">
    <property type="entry name" value="ANL_N_sf"/>
</dbReference>
<dbReference type="Pfam" id="PF00501">
    <property type="entry name" value="AMP-binding"/>
    <property type="match status" value="1"/>
</dbReference>
<keyword evidence="7" id="KW-0276">Fatty acid metabolism</keyword>
<dbReference type="InterPro" id="IPR020845">
    <property type="entry name" value="AMP-binding_CS"/>
</dbReference>
<dbReference type="STRING" id="460265.Mnod_5833"/>
<evidence type="ECO:0000256" key="12">
    <source>
        <dbReference type="ARBA" id="ARBA00026121"/>
    </source>
</evidence>
<proteinExistence type="inferred from homology"/>
<dbReference type="OrthoDB" id="9803968at2"/>
<evidence type="ECO:0000256" key="10">
    <source>
        <dbReference type="ARBA" id="ARBA00023098"/>
    </source>
</evidence>
<dbReference type="KEGG" id="mno:Mnod_5833"/>
<dbReference type="PANTHER" id="PTHR43767:SF8">
    <property type="entry name" value="LONG-CHAIN-FATTY-ACID--COA LIGASE"/>
    <property type="match status" value="1"/>
</dbReference>
<comment type="cofactor">
    <cofactor evidence="1">
        <name>Mg(2+)</name>
        <dbReference type="ChEBI" id="CHEBI:18420"/>
    </cofactor>
</comment>
<evidence type="ECO:0000256" key="4">
    <source>
        <dbReference type="ARBA" id="ARBA00006432"/>
    </source>
</evidence>
<keyword evidence="11" id="KW-0472">Membrane</keyword>
<dbReference type="Proteomes" id="UP000008207">
    <property type="component" value="Chromosome"/>
</dbReference>
<dbReference type="GO" id="GO:0004467">
    <property type="term" value="F:long-chain fatty acid-CoA ligase activity"/>
    <property type="evidence" value="ECO:0007669"/>
    <property type="project" value="UniProtKB-EC"/>
</dbReference>
<evidence type="ECO:0000256" key="2">
    <source>
        <dbReference type="ARBA" id="ARBA00004170"/>
    </source>
</evidence>
<keyword evidence="9" id="KW-0460">Magnesium</keyword>
<dbReference type="InterPro" id="IPR050237">
    <property type="entry name" value="ATP-dep_AMP-bd_enzyme"/>
</dbReference>
<keyword evidence="18" id="KW-1185">Reference proteome</keyword>
<dbReference type="InterPro" id="IPR045851">
    <property type="entry name" value="AMP-bd_C_sf"/>
</dbReference>
<dbReference type="PANTHER" id="PTHR43767">
    <property type="entry name" value="LONG-CHAIN-FATTY-ACID--COA LIGASE"/>
    <property type="match status" value="1"/>
</dbReference>
<comment type="pathway">
    <text evidence="3">Lipid metabolism; fatty acid beta-oxidation.</text>
</comment>
<feature type="domain" description="AMP-binding enzyme C-terminal" evidence="16">
    <location>
        <begin position="484"/>
        <end position="558"/>
    </location>
</feature>
<evidence type="ECO:0000313" key="17">
    <source>
        <dbReference type="EMBL" id="ACL60661.1"/>
    </source>
</evidence>
<dbReference type="Gene3D" id="3.30.300.30">
    <property type="match status" value="1"/>
</dbReference>
<dbReference type="AlphaFoldDB" id="B8IRW1"/>
<dbReference type="Pfam" id="PF13193">
    <property type="entry name" value="AMP-binding_C"/>
    <property type="match status" value="1"/>
</dbReference>
<evidence type="ECO:0000256" key="8">
    <source>
        <dbReference type="ARBA" id="ARBA00022840"/>
    </source>
</evidence>
<evidence type="ECO:0000256" key="6">
    <source>
        <dbReference type="ARBA" id="ARBA00022741"/>
    </source>
</evidence>
<dbReference type="eggNOG" id="COG0318">
    <property type="taxonomic scope" value="Bacteria"/>
</dbReference>
<dbReference type="SUPFAM" id="SSF56801">
    <property type="entry name" value="Acetyl-CoA synthetase-like"/>
    <property type="match status" value="1"/>
</dbReference>
<dbReference type="FunFam" id="3.30.300.30:FF:000006">
    <property type="entry name" value="Long-chain-fatty-acid--CoA ligase FadD"/>
    <property type="match status" value="1"/>
</dbReference>
<evidence type="ECO:0000256" key="3">
    <source>
        <dbReference type="ARBA" id="ARBA00005005"/>
    </source>
</evidence>
<dbReference type="CDD" id="cd05936">
    <property type="entry name" value="FC-FACS_FadD_like"/>
    <property type="match status" value="1"/>
</dbReference>
<dbReference type="Gene3D" id="3.40.50.12780">
    <property type="entry name" value="N-terminal domain of ligase-like"/>
    <property type="match status" value="1"/>
</dbReference>
<dbReference type="GO" id="GO:0005524">
    <property type="term" value="F:ATP binding"/>
    <property type="evidence" value="ECO:0007669"/>
    <property type="project" value="UniProtKB-KW"/>
</dbReference>
<dbReference type="FunFam" id="3.40.50.12780:FF:000003">
    <property type="entry name" value="Long-chain-fatty-acid--CoA ligase FadD"/>
    <property type="match status" value="1"/>
</dbReference>
<keyword evidence="5 17" id="KW-0436">Ligase</keyword>
<evidence type="ECO:0000256" key="13">
    <source>
        <dbReference type="ARBA" id="ARBA00039545"/>
    </source>
</evidence>
<evidence type="ECO:0000256" key="11">
    <source>
        <dbReference type="ARBA" id="ARBA00023136"/>
    </source>
</evidence>
<name>B8IRW1_METNO</name>
<reference evidence="17 18" key="1">
    <citation type="submission" date="2009-01" db="EMBL/GenBank/DDBJ databases">
        <title>Complete sequence of chromosome of Methylobacterium nodulans ORS 2060.</title>
        <authorList>
            <consortium name="US DOE Joint Genome Institute"/>
            <person name="Lucas S."/>
            <person name="Copeland A."/>
            <person name="Lapidus A."/>
            <person name="Glavina del Rio T."/>
            <person name="Dalin E."/>
            <person name="Tice H."/>
            <person name="Bruce D."/>
            <person name="Goodwin L."/>
            <person name="Pitluck S."/>
            <person name="Sims D."/>
            <person name="Brettin T."/>
            <person name="Detter J.C."/>
            <person name="Han C."/>
            <person name="Larimer F."/>
            <person name="Land M."/>
            <person name="Hauser L."/>
            <person name="Kyrpides N."/>
            <person name="Ivanova N."/>
            <person name="Marx C.J."/>
            <person name="Richardson P."/>
        </authorList>
    </citation>
    <scope>NUCLEOTIDE SEQUENCE [LARGE SCALE GENOMIC DNA]</scope>
    <source>
        <strain evidence="18">LMG 21967 / CNCM I-2342 / ORS 2060</strain>
    </source>
</reference>
<dbReference type="EMBL" id="CP001349">
    <property type="protein sequence ID" value="ACL60661.1"/>
    <property type="molecule type" value="Genomic_DNA"/>
</dbReference>
<accession>B8IRW1</accession>
<dbReference type="PROSITE" id="PS00455">
    <property type="entry name" value="AMP_BINDING"/>
    <property type="match status" value="1"/>
</dbReference>
<evidence type="ECO:0000259" key="15">
    <source>
        <dbReference type="Pfam" id="PF00501"/>
    </source>
</evidence>
<keyword evidence="8" id="KW-0067">ATP-binding</keyword>
<organism evidence="17 18">
    <name type="scientific">Methylobacterium nodulans (strain LMG 21967 / CNCM I-2342 / ORS 2060)</name>
    <dbReference type="NCBI Taxonomy" id="460265"/>
    <lineage>
        <taxon>Bacteria</taxon>
        <taxon>Pseudomonadati</taxon>
        <taxon>Pseudomonadota</taxon>
        <taxon>Alphaproteobacteria</taxon>
        <taxon>Hyphomicrobiales</taxon>
        <taxon>Methylobacteriaceae</taxon>
        <taxon>Methylobacterium</taxon>
    </lineage>
</organism>
<evidence type="ECO:0000256" key="9">
    <source>
        <dbReference type="ARBA" id="ARBA00022842"/>
    </source>
</evidence>
<dbReference type="RefSeq" id="WP_015932259.1">
    <property type="nucleotide sequence ID" value="NC_011894.1"/>
</dbReference>